<evidence type="ECO:0000313" key="2">
    <source>
        <dbReference type="Proteomes" id="UP000768646"/>
    </source>
</evidence>
<protein>
    <submittedName>
        <fullName evidence="1">Uncharacterized protein</fullName>
    </submittedName>
</protein>
<dbReference type="Proteomes" id="UP000768646">
    <property type="component" value="Unassembled WGS sequence"/>
</dbReference>
<organism evidence="1 2">
    <name type="scientific">Pneumocystis oryctolagi</name>
    <dbReference type="NCBI Taxonomy" id="42067"/>
    <lineage>
        <taxon>Eukaryota</taxon>
        <taxon>Fungi</taxon>
        <taxon>Dikarya</taxon>
        <taxon>Ascomycota</taxon>
        <taxon>Taphrinomycotina</taxon>
        <taxon>Pneumocystomycetes</taxon>
        <taxon>Pneumocystaceae</taxon>
        <taxon>Pneumocystis</taxon>
    </lineage>
</organism>
<comment type="caution">
    <text evidence="1">The sequence shown here is derived from an EMBL/GenBank/DDBJ whole genome shotgun (WGS) entry which is preliminary data.</text>
</comment>
<reference evidence="1 2" key="1">
    <citation type="journal article" date="2021" name="Commun. Biol.">
        <title>Genomic insights into the host specific adaptation of the Pneumocystis genus.</title>
        <authorList>
            <person name="Cisse O.H."/>
            <person name="Ma L."/>
            <person name="Dekker J.P."/>
            <person name="Khil P.P."/>
            <person name="Youn J.-H."/>
            <person name="Brenchley J.M."/>
            <person name="Blair R."/>
            <person name="Pahar B."/>
            <person name="Chabe M."/>
            <person name="Van Rompay K.K.A."/>
            <person name="Keesler R."/>
            <person name="Sukura A."/>
            <person name="Hirsch V."/>
            <person name="Kutty G."/>
            <person name="Liu Y."/>
            <person name="Peng L."/>
            <person name="Chen J."/>
            <person name="Song J."/>
            <person name="Weissenbacher-Lang C."/>
            <person name="Xu J."/>
            <person name="Upham N.S."/>
            <person name="Stajich J.E."/>
            <person name="Cuomo C.A."/>
            <person name="Cushion M.T."/>
            <person name="Kovacs J.A."/>
        </authorList>
    </citation>
    <scope>NUCLEOTIDE SEQUENCE [LARGE SCALE GENOMIC DNA]</scope>
    <source>
        <strain evidence="1 2">RABM</strain>
    </source>
</reference>
<proteinExistence type="predicted"/>
<sequence>MNYIETLKSENLDIKELYRQTYTRKNRALECEHRGDIFQAILIYQSILKTVEQNLCILKKSPIWCYKKSEKQMKEIIEMYYFQAESKVSSLSLSVQTDPELFKLINNESLFEKDDNNFWLSENTNSNSKEIGEYFSFFKKIQQISNFQKQKDNLGQSLRISSINKNYFLENLFKSRNSKKETSKEYFSKTKKDSQLKQFPQTLRQMKSRSSLAQSNAGKAALHAWNSNTNPITPSSRMDEINENSFQRLRNSTVQSYSSLSSTPYKTSLSECREHQTYSIPNELQSNHHINPYYINKNDLTDDLSDPTFKQYSAIYKTSTPISPISASIQDSRTSVFRNLYHTSHKNISPIPPEKSIQQNSSLGSVYPNTLKRTAYRIHEEQYANIDPIKNMKYKNEITLVDNGLKNISLESQNRVNGTSTKKQEETREQRAIRNLKGTIDENLLQTIMNDIVIKGDEVLWDDIAGLEEVKNTLKETVIYPLLRPDLFNGLREPATGVLLFGPPGTGKTMLAKATATQAKSTFFSISASSLTSKFLGESEKLVRALFALAKELSPSIIFVDEIDALLSSRKEDGNEHEASRRLKTEFLIQWSSLAAAVAGKEGSEPISRVLVLAATNIPWSIDEAARRRFVRRQYIPLPERNTRMQQFLYLLKYQTHTLSDEDIETLVDVTEGYSGSDITALTKDAAMGPLRCLGEALLTTRQDLIRPICMDDFKASLRAIRPSVSQKGLIEFEKFNKEFGIQN</sequence>
<name>A0ACB7CAR9_9ASCO</name>
<keyword evidence="2" id="KW-1185">Reference proteome</keyword>
<evidence type="ECO:0000313" key="1">
    <source>
        <dbReference type="EMBL" id="KAG4304646.1"/>
    </source>
</evidence>
<dbReference type="EMBL" id="JABTEG010000007">
    <property type="protein sequence ID" value="KAG4304646.1"/>
    <property type="molecule type" value="Genomic_DNA"/>
</dbReference>
<accession>A0ACB7CAR9</accession>
<gene>
    <name evidence="1" type="ORF">PORY_002039</name>
</gene>